<gene>
    <name evidence="3" type="ORF">CU103_23800</name>
</gene>
<dbReference type="AlphaFoldDB" id="A0A2P7B4K2"/>
<dbReference type="PROSITE" id="PS50110">
    <property type="entry name" value="RESPONSE_REGULATORY"/>
    <property type="match status" value="1"/>
</dbReference>
<evidence type="ECO:0000313" key="4">
    <source>
        <dbReference type="Proteomes" id="UP000241764"/>
    </source>
</evidence>
<keyword evidence="1" id="KW-0597">Phosphoprotein</keyword>
<dbReference type="InterPro" id="IPR051015">
    <property type="entry name" value="EvgA-like"/>
</dbReference>
<dbReference type="Proteomes" id="UP000241764">
    <property type="component" value="Unassembled WGS sequence"/>
</dbReference>
<evidence type="ECO:0000313" key="3">
    <source>
        <dbReference type="EMBL" id="PSH61386.1"/>
    </source>
</evidence>
<keyword evidence="3" id="KW-0238">DNA-binding</keyword>
<feature type="modified residue" description="4-aspartylphosphate" evidence="1">
    <location>
        <position position="60"/>
    </location>
</feature>
<accession>A0A2P7B4K2</accession>
<dbReference type="EMBL" id="PGGM01000013">
    <property type="protein sequence ID" value="PSH61386.1"/>
    <property type="molecule type" value="Genomic_DNA"/>
</dbReference>
<dbReference type="InterPro" id="IPR011006">
    <property type="entry name" value="CheY-like_superfamily"/>
</dbReference>
<dbReference type="GO" id="GO:0003677">
    <property type="term" value="F:DNA binding"/>
    <property type="evidence" value="ECO:0007669"/>
    <property type="project" value="UniProtKB-KW"/>
</dbReference>
<dbReference type="SUPFAM" id="SSF52172">
    <property type="entry name" value="CheY-like"/>
    <property type="match status" value="1"/>
</dbReference>
<dbReference type="RefSeq" id="WP_106666505.1">
    <property type="nucleotide sequence ID" value="NZ_PGGM01000013.1"/>
</dbReference>
<dbReference type="OrthoDB" id="7336721at2"/>
<feature type="domain" description="Response regulatory" evidence="2">
    <location>
        <begin position="9"/>
        <end position="131"/>
    </location>
</feature>
<name>A0A2P7B4K2_9HYPH</name>
<evidence type="ECO:0000259" key="2">
    <source>
        <dbReference type="PROSITE" id="PS50110"/>
    </source>
</evidence>
<dbReference type="PANTHER" id="PTHR45566:SF1">
    <property type="entry name" value="HTH-TYPE TRANSCRIPTIONAL REGULATOR YHJB-RELATED"/>
    <property type="match status" value="1"/>
</dbReference>
<dbReference type="PANTHER" id="PTHR45566">
    <property type="entry name" value="HTH-TYPE TRANSCRIPTIONAL REGULATOR YHJB-RELATED"/>
    <property type="match status" value="1"/>
</dbReference>
<dbReference type="Gene3D" id="3.40.50.2300">
    <property type="match status" value="1"/>
</dbReference>
<dbReference type="InterPro" id="IPR001789">
    <property type="entry name" value="Sig_transdc_resp-reg_receiver"/>
</dbReference>
<comment type="caution">
    <text evidence="3">The sequence shown here is derived from an EMBL/GenBank/DDBJ whole genome shotgun (WGS) entry which is preliminary data.</text>
</comment>
<protein>
    <submittedName>
        <fullName evidence="3">DNA-binding response regulator</fullName>
    </submittedName>
</protein>
<dbReference type="GO" id="GO:0000160">
    <property type="term" value="P:phosphorelay signal transduction system"/>
    <property type="evidence" value="ECO:0007669"/>
    <property type="project" value="InterPro"/>
</dbReference>
<organism evidence="3 4">
    <name type="scientific">Phyllobacterium sophorae</name>
    <dbReference type="NCBI Taxonomy" id="1520277"/>
    <lineage>
        <taxon>Bacteria</taxon>
        <taxon>Pseudomonadati</taxon>
        <taxon>Pseudomonadota</taxon>
        <taxon>Alphaproteobacteria</taxon>
        <taxon>Hyphomicrobiales</taxon>
        <taxon>Phyllobacteriaceae</taxon>
        <taxon>Phyllobacterium</taxon>
    </lineage>
</organism>
<proteinExistence type="predicted"/>
<keyword evidence="4" id="KW-1185">Reference proteome</keyword>
<evidence type="ECO:0000256" key="1">
    <source>
        <dbReference type="PROSITE-ProRule" id="PRU00169"/>
    </source>
</evidence>
<dbReference type="Pfam" id="PF00072">
    <property type="entry name" value="Response_reg"/>
    <property type="match status" value="1"/>
</dbReference>
<sequence>MTKSNSIQEILIVEDQHLMRLALVQEMQAALPLSIVHATATMTSALEQLRRVPFALVVIDPGLPDYDPRSENDRMTVIKTIVERSPTAIHIVITGSDSEKEWEACRTMGVAGYIAKNSLKPGTMSTILERISDHGYCVGIMHETSVAPEIYHTALSPREQEVLAWMMQRPAGVSRKEIYDQLGEHMSIDAASAERYYKRAKAKLLKSGQLPDSL</sequence>
<dbReference type="SMART" id="SM00448">
    <property type="entry name" value="REC"/>
    <property type="match status" value="1"/>
</dbReference>
<reference evidence="4" key="1">
    <citation type="submission" date="2017-11" db="EMBL/GenBank/DDBJ databases">
        <authorList>
            <person name="Kuznetsova I."/>
            <person name="Sazanova A."/>
            <person name="Chirak E."/>
            <person name="Safronova V."/>
            <person name="Willems A."/>
        </authorList>
    </citation>
    <scope>NUCLEOTIDE SEQUENCE [LARGE SCALE GENOMIC DNA]</scope>
    <source>
        <strain evidence="4">CCBAU 03422</strain>
    </source>
</reference>